<dbReference type="Proteomes" id="UP001305779">
    <property type="component" value="Unassembled WGS sequence"/>
</dbReference>
<sequence length="352" mass="40114">MSADLIEEGAIHAKLEKISIANGTTKPAQEETSNTVTIDPRGDLTLRTGCSGKSLLVCSRTLLRISPVFQRMLYGFFGESTTNNSSQWTVNLPEDEPVAFELFLYIAHGFTQKVPHELPIDSLFNLTKLTHHYDATLLLKPWVPQWISSLREPKADDEIGMYKMLWIDLELGQRRSFGLTARRIVMESSSLYTTEDLIGELEVFPDLIERVQRIREQTFLAMLDLIRNLTEILTTVDKKPRWCKHASYMGPHRCESMILGSIVFCMTRAGLWPIPDIENLQESVVGLYRSLMNLVIHDIGQPEKKGDDHHACNPKQFLTERLQRILAEMADPVLETNRKQLDTQARKLCSTS</sequence>
<accession>A0ABR0E5W4</accession>
<comment type="caution">
    <text evidence="1">The sequence shown here is derived from an EMBL/GenBank/DDBJ whole genome shotgun (WGS) entry which is preliminary data.</text>
</comment>
<reference evidence="1 2" key="1">
    <citation type="journal article" date="2023" name="G3 (Bethesda)">
        <title>A chromosome-level genome assembly of Zasmidium syzygii isolated from banana leaves.</title>
        <authorList>
            <person name="van Westerhoven A.C."/>
            <person name="Mehrabi R."/>
            <person name="Talebi R."/>
            <person name="Steentjes M.B.F."/>
            <person name="Corcolon B."/>
            <person name="Chong P.A."/>
            <person name="Kema G.H.J."/>
            <person name="Seidl M.F."/>
        </authorList>
    </citation>
    <scope>NUCLEOTIDE SEQUENCE [LARGE SCALE GENOMIC DNA]</scope>
    <source>
        <strain evidence="1 2">P124</strain>
    </source>
</reference>
<evidence type="ECO:0008006" key="3">
    <source>
        <dbReference type="Google" id="ProtNLM"/>
    </source>
</evidence>
<gene>
    <name evidence="1" type="ORF">PRZ48_012796</name>
</gene>
<dbReference type="EMBL" id="JAXOVC010000010">
    <property type="protein sequence ID" value="KAK4496812.1"/>
    <property type="molecule type" value="Genomic_DNA"/>
</dbReference>
<dbReference type="Gene3D" id="3.30.710.10">
    <property type="entry name" value="Potassium Channel Kv1.1, Chain A"/>
    <property type="match status" value="1"/>
</dbReference>
<dbReference type="InterPro" id="IPR011333">
    <property type="entry name" value="SKP1/BTB/POZ_sf"/>
</dbReference>
<organism evidence="1 2">
    <name type="scientific">Zasmidium cellare</name>
    <name type="common">Wine cellar mold</name>
    <name type="synonym">Racodium cellare</name>
    <dbReference type="NCBI Taxonomy" id="395010"/>
    <lineage>
        <taxon>Eukaryota</taxon>
        <taxon>Fungi</taxon>
        <taxon>Dikarya</taxon>
        <taxon>Ascomycota</taxon>
        <taxon>Pezizomycotina</taxon>
        <taxon>Dothideomycetes</taxon>
        <taxon>Dothideomycetidae</taxon>
        <taxon>Mycosphaerellales</taxon>
        <taxon>Mycosphaerellaceae</taxon>
        <taxon>Zasmidium</taxon>
    </lineage>
</organism>
<proteinExistence type="predicted"/>
<evidence type="ECO:0000313" key="2">
    <source>
        <dbReference type="Proteomes" id="UP001305779"/>
    </source>
</evidence>
<protein>
    <recommendedName>
        <fullName evidence="3">BTB domain-containing protein</fullName>
    </recommendedName>
</protein>
<evidence type="ECO:0000313" key="1">
    <source>
        <dbReference type="EMBL" id="KAK4496812.1"/>
    </source>
</evidence>
<keyword evidence="2" id="KW-1185">Reference proteome</keyword>
<name>A0ABR0E5W4_ZASCE</name>